<comment type="caution">
    <text evidence="2">The sequence shown here is derived from an EMBL/GenBank/DDBJ whole genome shotgun (WGS) entry which is preliminary data.</text>
</comment>
<organism evidence="2 3">
    <name type="scientific">Alicyclobacillus mali</name>
    <name type="common">ex Roth et al. 2021</name>
    <dbReference type="NCBI Taxonomy" id="1123961"/>
    <lineage>
        <taxon>Bacteria</taxon>
        <taxon>Bacillati</taxon>
        <taxon>Bacillota</taxon>
        <taxon>Bacilli</taxon>
        <taxon>Bacillales</taxon>
        <taxon>Alicyclobacillaceae</taxon>
        <taxon>Alicyclobacillus</taxon>
    </lineage>
</organism>
<dbReference type="EMBL" id="JADPKZ010000036">
    <property type="protein sequence ID" value="MBF8377357.1"/>
    <property type="molecule type" value="Genomic_DNA"/>
</dbReference>
<sequence length="81" mass="9115">MTSVWAVLWAVLAALVDFRRWVPGSWREWLAWFLLTSLAIGVAIAADLHWWPKLGPLHLLDLAFSGPSAWLYGGQGVLQEE</sequence>
<gene>
    <name evidence="2" type="ORF">IW967_05655</name>
</gene>
<feature type="transmembrane region" description="Helical" evidence="1">
    <location>
        <begin position="29"/>
        <end position="50"/>
    </location>
</feature>
<reference evidence="2 3" key="1">
    <citation type="submission" date="2020-11" db="EMBL/GenBank/DDBJ databases">
        <title>Genomic insight of Alicyclobacillus mali FL 18 reveals a new arsenic-resistant strain, with potential in environmental biotechnology.</title>
        <authorList>
            <person name="Fiorentino G."/>
            <person name="Gallo G."/>
            <person name="Aulitto M."/>
        </authorList>
    </citation>
    <scope>NUCLEOTIDE SEQUENCE [LARGE SCALE GENOMIC DNA]</scope>
    <source>
        <strain evidence="2 3">FL 18</strain>
    </source>
</reference>
<keyword evidence="1" id="KW-0812">Transmembrane</keyword>
<proteinExistence type="predicted"/>
<name>A0ABS0F241_9BACL</name>
<dbReference type="RefSeq" id="WP_067850990.1">
    <property type="nucleotide sequence ID" value="NZ_JADPKZ010000036.1"/>
</dbReference>
<keyword evidence="1" id="KW-0472">Membrane</keyword>
<accession>A0ABS0F241</accession>
<evidence type="ECO:0000313" key="3">
    <source>
        <dbReference type="Proteomes" id="UP000642910"/>
    </source>
</evidence>
<keyword evidence="3" id="KW-1185">Reference proteome</keyword>
<evidence type="ECO:0000256" key="1">
    <source>
        <dbReference type="SAM" id="Phobius"/>
    </source>
</evidence>
<dbReference type="Proteomes" id="UP000642910">
    <property type="component" value="Unassembled WGS sequence"/>
</dbReference>
<evidence type="ECO:0000313" key="2">
    <source>
        <dbReference type="EMBL" id="MBF8377357.1"/>
    </source>
</evidence>
<keyword evidence="1" id="KW-1133">Transmembrane helix</keyword>
<protein>
    <submittedName>
        <fullName evidence="2">Uncharacterized protein</fullName>
    </submittedName>
</protein>